<name>A0ABV5WMN1_9BACI</name>
<gene>
    <name evidence="11" type="primary">comGC</name>
    <name evidence="11" type="ORF">ACFFMS_26890</name>
</gene>
<evidence type="ECO:0000256" key="9">
    <source>
        <dbReference type="ARBA" id="ARBA00043982"/>
    </source>
</evidence>
<dbReference type="NCBIfam" id="NF040999">
    <property type="entry name" value="pilin_ComGC"/>
    <property type="match status" value="1"/>
</dbReference>
<evidence type="ECO:0000256" key="4">
    <source>
        <dbReference type="ARBA" id="ARBA00022481"/>
    </source>
</evidence>
<keyword evidence="3 10" id="KW-1003">Cell membrane</keyword>
<comment type="subunit">
    <text evidence="10">Homodimer.</text>
</comment>
<dbReference type="Pfam" id="PF07963">
    <property type="entry name" value="N_methyl"/>
    <property type="match status" value="1"/>
</dbReference>
<dbReference type="RefSeq" id="WP_129727209.1">
    <property type="nucleotide sequence ID" value="NZ_JAPCYI010000001.1"/>
</dbReference>
<evidence type="ECO:0000256" key="7">
    <source>
        <dbReference type="ARBA" id="ARBA00023136"/>
    </source>
</evidence>
<dbReference type="InterPro" id="IPR012902">
    <property type="entry name" value="N_methyl_site"/>
</dbReference>
<evidence type="ECO:0000313" key="11">
    <source>
        <dbReference type="EMBL" id="MFB9761859.1"/>
    </source>
</evidence>
<keyword evidence="5 10" id="KW-0812">Transmembrane</keyword>
<organism evidence="11 12">
    <name type="scientific">Ectobacillus funiculus</name>
    <dbReference type="NCBI Taxonomy" id="137993"/>
    <lineage>
        <taxon>Bacteria</taxon>
        <taxon>Bacillati</taxon>
        <taxon>Bacillota</taxon>
        <taxon>Bacilli</taxon>
        <taxon>Bacillales</taxon>
        <taxon>Bacillaceae</taxon>
        <taxon>Ectobacillus</taxon>
    </lineage>
</organism>
<dbReference type="Proteomes" id="UP001589609">
    <property type="component" value="Unassembled WGS sequence"/>
</dbReference>
<keyword evidence="10" id="KW-0813">Transport</keyword>
<accession>A0ABV5WMN1</accession>
<dbReference type="NCBIfam" id="TIGR02532">
    <property type="entry name" value="IV_pilin_GFxxxE"/>
    <property type="match status" value="1"/>
</dbReference>
<keyword evidence="7 10" id="KW-0472">Membrane</keyword>
<dbReference type="PRINTS" id="PR00813">
    <property type="entry name" value="BCTERIALGSPG"/>
</dbReference>
<evidence type="ECO:0000256" key="8">
    <source>
        <dbReference type="ARBA" id="ARBA00023287"/>
    </source>
</evidence>
<feature type="transmembrane region" description="Helical" evidence="10">
    <location>
        <begin position="12"/>
        <end position="31"/>
    </location>
</feature>
<keyword evidence="8 10" id="KW-0178">Competence</keyword>
<evidence type="ECO:0000313" key="12">
    <source>
        <dbReference type="Proteomes" id="UP001589609"/>
    </source>
</evidence>
<reference evidence="11 12" key="1">
    <citation type="submission" date="2024-09" db="EMBL/GenBank/DDBJ databases">
        <authorList>
            <person name="Sun Q."/>
            <person name="Mori K."/>
        </authorList>
    </citation>
    <scope>NUCLEOTIDE SEQUENCE [LARGE SCALE GENOMIC DNA]</scope>
    <source>
        <strain evidence="11 12">JCM 11201</strain>
    </source>
</reference>
<protein>
    <recommendedName>
        <fullName evidence="10">ComG operon protein 3</fullName>
    </recommendedName>
</protein>
<dbReference type="EMBL" id="JBHMAF010000196">
    <property type="protein sequence ID" value="MFB9761859.1"/>
    <property type="molecule type" value="Genomic_DNA"/>
</dbReference>
<keyword evidence="6 10" id="KW-1133">Transmembrane helix</keyword>
<evidence type="ECO:0000256" key="6">
    <source>
        <dbReference type="ARBA" id="ARBA00022989"/>
    </source>
</evidence>
<dbReference type="Gene3D" id="3.30.700.10">
    <property type="entry name" value="Glycoprotein, Type 4 Pilin"/>
    <property type="match status" value="1"/>
</dbReference>
<keyword evidence="12" id="KW-1185">Reference proteome</keyword>
<dbReference type="InterPro" id="IPR000983">
    <property type="entry name" value="Bac_GSPG_pilin"/>
</dbReference>
<comment type="subcellular location">
    <subcellularLocation>
        <location evidence="1">Cell membrane</location>
        <topology evidence="1">Single-pass membrane protein</topology>
    </subcellularLocation>
    <subcellularLocation>
        <location evidence="2">Cell surface</location>
    </subcellularLocation>
</comment>
<comment type="similarity">
    <text evidence="9 10">Belongs to the ComGC family.</text>
</comment>
<dbReference type="SUPFAM" id="SSF54523">
    <property type="entry name" value="Pili subunits"/>
    <property type="match status" value="1"/>
</dbReference>
<keyword evidence="4" id="KW-0488">Methylation</keyword>
<dbReference type="PIRSF" id="PIRSF029928">
    <property type="entry name" value="Late_competence_ComGC"/>
    <property type="match status" value="1"/>
</dbReference>
<proteinExistence type="inferred from homology"/>
<evidence type="ECO:0000256" key="10">
    <source>
        <dbReference type="PIRNR" id="PIRNR029928"/>
    </source>
</evidence>
<sequence length="98" mass="10806">MKNENGFTLLEMLLVMFIISVLLLLIVPNIVNQRKMVEGKGCDALLRAVSAQVQAYKLEHDKIPTMEELETAGYITSKTCPNGKIIQISANDGSVNVQ</sequence>
<dbReference type="InterPro" id="IPR045584">
    <property type="entry name" value="Pilin-like"/>
</dbReference>
<comment type="function">
    <text evidence="10">Required for transformation and DNA binding.</text>
</comment>
<comment type="caution">
    <text evidence="11">The sequence shown here is derived from an EMBL/GenBank/DDBJ whole genome shotgun (WGS) entry which is preliminary data.</text>
</comment>
<dbReference type="InterPro" id="IPR016940">
    <property type="entry name" value="ComGC"/>
</dbReference>
<evidence type="ECO:0000256" key="1">
    <source>
        <dbReference type="ARBA" id="ARBA00004162"/>
    </source>
</evidence>
<evidence type="ECO:0000256" key="5">
    <source>
        <dbReference type="ARBA" id="ARBA00022692"/>
    </source>
</evidence>
<evidence type="ECO:0000256" key="2">
    <source>
        <dbReference type="ARBA" id="ARBA00004241"/>
    </source>
</evidence>
<evidence type="ECO:0000256" key="3">
    <source>
        <dbReference type="ARBA" id="ARBA00022475"/>
    </source>
</evidence>